<evidence type="ECO:0000313" key="1">
    <source>
        <dbReference type="EMBL" id="CAK9140248.1"/>
    </source>
</evidence>
<dbReference type="EMBL" id="CAUOFW020001025">
    <property type="protein sequence ID" value="CAK9140248.1"/>
    <property type="molecule type" value="Genomic_DNA"/>
</dbReference>
<organism evidence="1 2">
    <name type="scientific">Ilex paraguariensis</name>
    <name type="common">yerba mate</name>
    <dbReference type="NCBI Taxonomy" id="185542"/>
    <lineage>
        <taxon>Eukaryota</taxon>
        <taxon>Viridiplantae</taxon>
        <taxon>Streptophyta</taxon>
        <taxon>Embryophyta</taxon>
        <taxon>Tracheophyta</taxon>
        <taxon>Spermatophyta</taxon>
        <taxon>Magnoliopsida</taxon>
        <taxon>eudicotyledons</taxon>
        <taxon>Gunneridae</taxon>
        <taxon>Pentapetalae</taxon>
        <taxon>asterids</taxon>
        <taxon>campanulids</taxon>
        <taxon>Aquifoliales</taxon>
        <taxon>Aquifoliaceae</taxon>
        <taxon>Ilex</taxon>
    </lineage>
</organism>
<accession>A0ABC8RC39</accession>
<dbReference type="AlphaFoldDB" id="A0ABC8RC39"/>
<gene>
    <name evidence="1" type="ORF">ILEXP_LOCUS7689</name>
</gene>
<keyword evidence="2" id="KW-1185">Reference proteome</keyword>
<dbReference type="Proteomes" id="UP001642360">
    <property type="component" value="Unassembled WGS sequence"/>
</dbReference>
<reference evidence="1 2" key="1">
    <citation type="submission" date="2024-02" db="EMBL/GenBank/DDBJ databases">
        <authorList>
            <person name="Vignale AGUSTIN F."/>
            <person name="Sosa J E."/>
            <person name="Modenutti C."/>
        </authorList>
    </citation>
    <scope>NUCLEOTIDE SEQUENCE [LARGE SCALE GENOMIC DNA]</scope>
</reference>
<evidence type="ECO:0000313" key="2">
    <source>
        <dbReference type="Proteomes" id="UP001642360"/>
    </source>
</evidence>
<sequence length="72" mass="7935">MVQELGISCSARALHDLVKREVPQLVFLMEARLSSFEFEYIKRRIGFPLGLIVDSSGKAGGIGPAMAKKFSH</sequence>
<protein>
    <submittedName>
        <fullName evidence="1">Uncharacterized protein</fullName>
    </submittedName>
</protein>
<comment type="caution">
    <text evidence="1">The sequence shown here is derived from an EMBL/GenBank/DDBJ whole genome shotgun (WGS) entry which is preliminary data.</text>
</comment>
<name>A0ABC8RC39_9AQUA</name>
<proteinExistence type="predicted"/>